<evidence type="ECO:0000256" key="1">
    <source>
        <dbReference type="SAM" id="SignalP"/>
    </source>
</evidence>
<protein>
    <submittedName>
        <fullName evidence="2">DUF1684 domain-containing protein</fullName>
    </submittedName>
</protein>
<dbReference type="RefSeq" id="WP_203167238.1">
    <property type="nucleotide sequence ID" value="NZ_JAEVLS010000002.1"/>
</dbReference>
<organism evidence="2 3">
    <name type="scientific">Steroidobacter gossypii</name>
    <dbReference type="NCBI Taxonomy" id="2805490"/>
    <lineage>
        <taxon>Bacteria</taxon>
        <taxon>Pseudomonadati</taxon>
        <taxon>Pseudomonadota</taxon>
        <taxon>Gammaproteobacteria</taxon>
        <taxon>Steroidobacterales</taxon>
        <taxon>Steroidobacteraceae</taxon>
        <taxon>Steroidobacter</taxon>
    </lineage>
</organism>
<reference evidence="2 3" key="1">
    <citation type="journal article" date="2021" name="Int. J. Syst. Evol. Microbiol.">
        <title>Steroidobacter gossypii sp. nov., isolated from soil of cotton cropping field.</title>
        <authorList>
            <person name="Huang R."/>
            <person name="Yang S."/>
            <person name="Zhen C."/>
            <person name="Liu W."/>
        </authorList>
    </citation>
    <scope>NUCLEOTIDE SEQUENCE [LARGE SCALE GENOMIC DNA]</scope>
    <source>
        <strain evidence="2 3">S1-65</strain>
    </source>
</reference>
<evidence type="ECO:0000313" key="2">
    <source>
        <dbReference type="EMBL" id="MBM0105182.1"/>
    </source>
</evidence>
<keyword evidence="1" id="KW-0732">Signal</keyword>
<dbReference type="Pfam" id="PF07920">
    <property type="entry name" value="DUF1684"/>
    <property type="match status" value="1"/>
</dbReference>
<dbReference type="PANTHER" id="PTHR41913">
    <property type="entry name" value="DUF1684 DOMAIN-CONTAINING PROTEIN"/>
    <property type="match status" value="1"/>
</dbReference>
<name>A0ABS1WW57_9GAMM</name>
<sequence length="296" mass="32803">MRRLLHGLLVLLAFSCHADDTAGYQEWLKFKQAMQAEAGGPTGMYAIQDMIELGAGESAHLPARQSAEKKDNLRWLKKPASAALAIVKFADQRAIVSGPGIQSTDLLQTQGKAVPLGDGLAVKGTLLRDKTLKLWLYDANLPAKRNFKQLDFYPYDPRGRITGRFRRNEQPVAVSYLDSRDQAGTMYEVGVIEATIEGKQYDLKTVSYKNRWKEIDFLLLLLRDGTSGKTTYGGGRVVEIAIPKGAPPASVTFDLNLAYSFLCAHSEFYNCPLVLTNRVGVELPFGEKFPPQMSNQ</sequence>
<feature type="chain" id="PRO_5045637750" evidence="1">
    <location>
        <begin position="19"/>
        <end position="296"/>
    </location>
</feature>
<accession>A0ABS1WW57</accession>
<dbReference type="Proteomes" id="UP000661077">
    <property type="component" value="Unassembled WGS sequence"/>
</dbReference>
<proteinExistence type="predicted"/>
<dbReference type="PANTHER" id="PTHR41913:SF1">
    <property type="entry name" value="DUF1684 DOMAIN-CONTAINING PROTEIN"/>
    <property type="match status" value="1"/>
</dbReference>
<evidence type="ECO:0000313" key="3">
    <source>
        <dbReference type="Proteomes" id="UP000661077"/>
    </source>
</evidence>
<dbReference type="InterPro" id="IPR012467">
    <property type="entry name" value="DUF1684"/>
</dbReference>
<keyword evidence="3" id="KW-1185">Reference proteome</keyword>
<feature type="signal peptide" evidence="1">
    <location>
        <begin position="1"/>
        <end position="18"/>
    </location>
</feature>
<gene>
    <name evidence="2" type="ORF">JM946_10490</name>
</gene>
<comment type="caution">
    <text evidence="2">The sequence shown here is derived from an EMBL/GenBank/DDBJ whole genome shotgun (WGS) entry which is preliminary data.</text>
</comment>
<dbReference type="PROSITE" id="PS51257">
    <property type="entry name" value="PROKAR_LIPOPROTEIN"/>
    <property type="match status" value="1"/>
</dbReference>
<dbReference type="EMBL" id="JAEVLS010000002">
    <property type="protein sequence ID" value="MBM0105182.1"/>
    <property type="molecule type" value="Genomic_DNA"/>
</dbReference>